<reference evidence="18" key="1">
    <citation type="submission" date="2025-08" db="UniProtKB">
        <authorList>
            <consortium name="RefSeq"/>
        </authorList>
    </citation>
    <scope>IDENTIFICATION</scope>
</reference>
<keyword evidence="5 14" id="KW-0812">Transmembrane</keyword>
<dbReference type="InParanoid" id="A0A6P7XSP3"/>
<evidence type="ECO:0000256" key="4">
    <source>
        <dbReference type="ARBA" id="ARBA00022614"/>
    </source>
</evidence>
<evidence type="ECO:0000256" key="7">
    <source>
        <dbReference type="ARBA" id="ARBA00022737"/>
    </source>
</evidence>
<dbReference type="InterPro" id="IPR003591">
    <property type="entry name" value="Leu-rich_rpt_typical-subtyp"/>
</dbReference>
<dbReference type="Gene3D" id="3.40.50.10140">
    <property type="entry name" value="Toll/interleukin-1 receptor homology (TIR) domain"/>
    <property type="match status" value="1"/>
</dbReference>
<dbReference type="SUPFAM" id="SSF52200">
    <property type="entry name" value="Toll/Interleukin receptor TIR domain"/>
    <property type="match status" value="1"/>
</dbReference>
<name>A0A6P7XSP3_9AMPH</name>
<dbReference type="PANTHER" id="PTHR24365">
    <property type="entry name" value="TOLL-LIKE RECEPTOR"/>
    <property type="match status" value="1"/>
</dbReference>
<keyword evidence="10 14" id="KW-0472">Membrane</keyword>
<gene>
    <name evidence="18" type="primary">LOC115466534</name>
</gene>
<dbReference type="InterPro" id="IPR035897">
    <property type="entry name" value="Toll_tir_struct_dom_sf"/>
</dbReference>
<feature type="chain" id="PRO_5027625981" evidence="15">
    <location>
        <begin position="30"/>
        <end position="954"/>
    </location>
</feature>
<dbReference type="GO" id="GO:0038023">
    <property type="term" value="F:signaling receptor activity"/>
    <property type="evidence" value="ECO:0007669"/>
    <property type="project" value="TreeGrafter"/>
</dbReference>
<keyword evidence="17" id="KW-1185">Reference proteome</keyword>
<feature type="domain" description="TIR" evidence="16">
    <location>
        <begin position="794"/>
        <end position="937"/>
    </location>
</feature>
<dbReference type="FunFam" id="3.80.10.10:FF:000770">
    <property type="entry name" value="Uncharacterized protein"/>
    <property type="match status" value="1"/>
</dbReference>
<keyword evidence="4" id="KW-0433">Leucine-rich repeat</keyword>
<keyword evidence="6 15" id="KW-0732">Signal</keyword>
<dbReference type="PROSITE" id="PS51450">
    <property type="entry name" value="LRR"/>
    <property type="match status" value="3"/>
</dbReference>
<dbReference type="Proteomes" id="UP000515156">
    <property type="component" value="Chromosome 3"/>
</dbReference>
<dbReference type="InterPro" id="IPR001611">
    <property type="entry name" value="Leu-rich_rpt"/>
</dbReference>
<evidence type="ECO:0000256" key="5">
    <source>
        <dbReference type="ARBA" id="ARBA00022692"/>
    </source>
</evidence>
<evidence type="ECO:0000256" key="11">
    <source>
        <dbReference type="ARBA" id="ARBA00023170"/>
    </source>
</evidence>
<dbReference type="GO" id="GO:0002224">
    <property type="term" value="P:toll-like receptor signaling pathway"/>
    <property type="evidence" value="ECO:0007669"/>
    <property type="project" value="TreeGrafter"/>
</dbReference>
<keyword evidence="3" id="KW-0399">Innate immunity</keyword>
<comment type="subcellular location">
    <subcellularLocation>
        <location evidence="1">Membrane</location>
        <topology evidence="1">Single-pass type I membrane protein</topology>
    </subcellularLocation>
</comment>
<dbReference type="SUPFAM" id="SSF52058">
    <property type="entry name" value="L domain-like"/>
    <property type="match status" value="2"/>
</dbReference>
<protein>
    <submittedName>
        <fullName evidence="18">Toll-like receptor 13</fullName>
    </submittedName>
</protein>
<dbReference type="GO" id="GO:0045087">
    <property type="term" value="P:innate immune response"/>
    <property type="evidence" value="ECO:0007669"/>
    <property type="project" value="UniProtKB-KW"/>
</dbReference>
<keyword evidence="8" id="KW-0391">Immunity</keyword>
<evidence type="ECO:0000256" key="3">
    <source>
        <dbReference type="ARBA" id="ARBA00022588"/>
    </source>
</evidence>
<accession>A0A6P7XSP3</accession>
<evidence type="ECO:0000256" key="15">
    <source>
        <dbReference type="SAM" id="SignalP"/>
    </source>
</evidence>
<organism evidence="17 18">
    <name type="scientific">Microcaecilia unicolor</name>
    <dbReference type="NCBI Taxonomy" id="1415580"/>
    <lineage>
        <taxon>Eukaryota</taxon>
        <taxon>Metazoa</taxon>
        <taxon>Chordata</taxon>
        <taxon>Craniata</taxon>
        <taxon>Vertebrata</taxon>
        <taxon>Euteleostomi</taxon>
        <taxon>Amphibia</taxon>
        <taxon>Gymnophiona</taxon>
        <taxon>Siphonopidae</taxon>
        <taxon>Microcaecilia</taxon>
    </lineage>
</organism>
<keyword evidence="13" id="KW-0395">Inflammatory response</keyword>
<evidence type="ECO:0000256" key="8">
    <source>
        <dbReference type="ARBA" id="ARBA00022859"/>
    </source>
</evidence>
<evidence type="ECO:0000256" key="13">
    <source>
        <dbReference type="ARBA" id="ARBA00023198"/>
    </source>
</evidence>
<keyword evidence="7" id="KW-0677">Repeat</keyword>
<evidence type="ECO:0000313" key="18">
    <source>
        <dbReference type="RefSeq" id="XP_030053690.1"/>
    </source>
</evidence>
<keyword evidence="9 14" id="KW-1133">Transmembrane helix</keyword>
<keyword evidence="11" id="KW-0675">Receptor</keyword>
<dbReference type="GO" id="GO:0005886">
    <property type="term" value="C:plasma membrane"/>
    <property type="evidence" value="ECO:0007669"/>
    <property type="project" value="TreeGrafter"/>
</dbReference>
<feature type="transmembrane region" description="Helical" evidence="14">
    <location>
        <begin position="745"/>
        <end position="765"/>
    </location>
</feature>
<dbReference type="InterPro" id="IPR000157">
    <property type="entry name" value="TIR_dom"/>
</dbReference>
<evidence type="ECO:0000313" key="17">
    <source>
        <dbReference type="Proteomes" id="UP000515156"/>
    </source>
</evidence>
<keyword evidence="12" id="KW-0325">Glycoprotein</keyword>
<evidence type="ECO:0000256" key="2">
    <source>
        <dbReference type="ARBA" id="ARBA00009634"/>
    </source>
</evidence>
<dbReference type="Pfam" id="PF01582">
    <property type="entry name" value="TIR"/>
    <property type="match status" value="1"/>
</dbReference>
<dbReference type="GO" id="GO:0006954">
    <property type="term" value="P:inflammatory response"/>
    <property type="evidence" value="ECO:0007669"/>
    <property type="project" value="UniProtKB-KW"/>
</dbReference>
<dbReference type="Pfam" id="PF13855">
    <property type="entry name" value="LRR_8"/>
    <property type="match status" value="4"/>
</dbReference>
<dbReference type="KEGG" id="muo:115466534"/>
<dbReference type="SMART" id="SM00369">
    <property type="entry name" value="LRR_TYP"/>
    <property type="match status" value="17"/>
</dbReference>
<evidence type="ECO:0000256" key="6">
    <source>
        <dbReference type="ARBA" id="ARBA00022729"/>
    </source>
</evidence>
<evidence type="ECO:0000256" key="12">
    <source>
        <dbReference type="ARBA" id="ARBA00023180"/>
    </source>
</evidence>
<dbReference type="PROSITE" id="PS50104">
    <property type="entry name" value="TIR"/>
    <property type="match status" value="1"/>
</dbReference>
<sequence length="954" mass="110231">MKSSYTRCHLVNSWGLLLILWAPLLDCYGYSKCLLRDGNPNYADCFGREIANLTTAIQNLPSRTQWLNASQNMVSSLEAGAFTHLPGLQALRLSRNRIESLADGMFRGLGNLSFLDLSFNRLSYLSPYALTELQGLHILDVSSNNIVYLQAGPWWTFLWLWKVDLSLNALTDFGMVARVFQGLPSLHELDLSTNRISHLCFKENPVSLPVLQHLNLRGNVLFVLDLTHCSLPGLQSLNLTRNNMSEVNVTSFLSTPSLMEVTLDENALNISQLLGSPLSNLTALHWSSMRPALHQDSSIACQVFQTLPRLTLLDIKHSKLSGPDLEAIGNCTNLTTLYLSTSPLERLKHKELQPFRSLQTLFLNKCKLKELRNSTWATLVSLHTLILERNQLTYLEECLFKPLKNLRYLDLSKNYLTFLNNSAFYGQKNLRYLRFKGCKIVTLNRDTFKYIKRLKLLDVEDNSLFFIKAYTFVKLNDLETLLLSGNRILTIQKKGFHGLHSLRYLTLSRNSIYKLSQDTFQSLKSLISLDLSKNQLMTYNKYQSPSPFLHLKFLRELDLSSQMQTDPQSAPSRLFQGLEKLKRLHLSNNPSIFFHNLSLDSLTMLSELDISNIYSRREGSLHFGPEMFKGLGQLKRLRLDNSDMKDPPEDTFAHLTSLESLSLRYNGLRNISRKLVKKLASLNYFDIYMNPLLCSCENYWFQNWSTFNQQVQIPLLGSYNCFGPGVTDVSFTELDMTFCVFDTGLPFFISTFLLTTLTLVTSLLASKLRWTLRFGYYMLHAWWQRKPQRENKAYQYDAFVSCCSEDESWVVEKLLPRLEKQSPRKYKLCFSHRDFMPGYIYIDNVQNAIANSRKTLCIVSNRYLESEWCRMEVELASSRIFYQQDDVLIVVFLEEVPNYRLSAYHRLRKLVRKNTYLSWPEDRAGQPLFWAKLRNVLDMAESKEDIAQLCITRD</sequence>
<dbReference type="FunFam" id="3.40.50.10140:FF:000001">
    <property type="entry name" value="Toll-like receptor 2"/>
    <property type="match status" value="1"/>
</dbReference>
<dbReference type="AlphaFoldDB" id="A0A6P7XSP3"/>
<evidence type="ECO:0000256" key="9">
    <source>
        <dbReference type="ARBA" id="ARBA00022989"/>
    </source>
</evidence>
<evidence type="ECO:0000256" key="10">
    <source>
        <dbReference type="ARBA" id="ARBA00023136"/>
    </source>
</evidence>
<dbReference type="PANTHER" id="PTHR24365:SF554">
    <property type="entry name" value="TOLL-LIKE RECEPTOR 13"/>
    <property type="match status" value="1"/>
</dbReference>
<dbReference type="SMART" id="SM00365">
    <property type="entry name" value="LRR_SD22"/>
    <property type="match status" value="5"/>
</dbReference>
<evidence type="ECO:0000256" key="14">
    <source>
        <dbReference type="SAM" id="Phobius"/>
    </source>
</evidence>
<comment type="similarity">
    <text evidence="2">Belongs to the Toll-like receptor family.</text>
</comment>
<dbReference type="SMART" id="SM00255">
    <property type="entry name" value="TIR"/>
    <property type="match status" value="1"/>
</dbReference>
<dbReference type="GeneID" id="115466534"/>
<feature type="signal peptide" evidence="15">
    <location>
        <begin position="1"/>
        <end position="29"/>
    </location>
</feature>
<dbReference type="InterPro" id="IPR032675">
    <property type="entry name" value="LRR_dom_sf"/>
</dbReference>
<dbReference type="FunFam" id="3.80.10.10:FF:001164">
    <property type="entry name" value="GH01279p"/>
    <property type="match status" value="1"/>
</dbReference>
<dbReference type="RefSeq" id="XP_030053690.1">
    <property type="nucleotide sequence ID" value="XM_030197830.1"/>
</dbReference>
<proteinExistence type="inferred from homology"/>
<evidence type="ECO:0000259" key="16">
    <source>
        <dbReference type="PROSITE" id="PS50104"/>
    </source>
</evidence>
<dbReference type="OrthoDB" id="1081807at2759"/>
<dbReference type="Gene3D" id="3.80.10.10">
    <property type="entry name" value="Ribonuclease Inhibitor"/>
    <property type="match status" value="5"/>
</dbReference>
<evidence type="ECO:0000256" key="1">
    <source>
        <dbReference type="ARBA" id="ARBA00004479"/>
    </source>
</evidence>